<dbReference type="AlphaFoldDB" id="A0A654GBN3"/>
<name>A0A654GBN3_ARATH</name>
<gene>
    <name evidence="1" type="ORF">AN1_LOCUS25939</name>
</gene>
<evidence type="ECO:0000313" key="2">
    <source>
        <dbReference type="Proteomes" id="UP000426265"/>
    </source>
</evidence>
<feature type="non-terminal residue" evidence="1">
    <location>
        <position position="1"/>
    </location>
</feature>
<accession>A0A654GBN3</accession>
<organism evidence="1 2">
    <name type="scientific">Arabidopsis thaliana</name>
    <name type="common">Mouse-ear cress</name>
    <dbReference type="NCBI Taxonomy" id="3702"/>
    <lineage>
        <taxon>Eukaryota</taxon>
        <taxon>Viridiplantae</taxon>
        <taxon>Streptophyta</taxon>
        <taxon>Embryophyta</taxon>
        <taxon>Tracheophyta</taxon>
        <taxon>Spermatophyta</taxon>
        <taxon>Magnoliopsida</taxon>
        <taxon>eudicotyledons</taxon>
        <taxon>Gunneridae</taxon>
        <taxon>Pentapetalae</taxon>
        <taxon>rosids</taxon>
        <taxon>malvids</taxon>
        <taxon>Brassicales</taxon>
        <taxon>Brassicaceae</taxon>
        <taxon>Camelineae</taxon>
        <taxon>Arabidopsis</taxon>
    </lineage>
</organism>
<dbReference type="Proteomes" id="UP000426265">
    <property type="component" value="Unassembled WGS sequence"/>
</dbReference>
<sequence>ICTCSVGWCNLLNCILKDAARLQSLKLTLVCRILLFIFHFRYVL</sequence>
<dbReference type="EMBL" id="CACRSJ010000110">
    <property type="protein sequence ID" value="VYS70559.1"/>
    <property type="molecule type" value="Genomic_DNA"/>
</dbReference>
<protein>
    <submittedName>
        <fullName evidence="1">Uncharacterized protein</fullName>
    </submittedName>
</protein>
<proteinExistence type="predicted"/>
<evidence type="ECO:0000313" key="1">
    <source>
        <dbReference type="EMBL" id="VYS70559.1"/>
    </source>
</evidence>
<reference evidence="1 2" key="1">
    <citation type="submission" date="2019-11" db="EMBL/GenBank/DDBJ databases">
        <authorList>
            <person name="Jiao W.-B."/>
            <person name="Schneeberger K."/>
        </authorList>
    </citation>
    <scope>NUCLEOTIDE SEQUENCE [LARGE SCALE GENOMIC DNA]</scope>
    <source>
        <strain evidence="2">cv. An-1</strain>
    </source>
</reference>